<evidence type="ECO:0000313" key="2">
    <source>
        <dbReference type="Proteomes" id="UP000008311"/>
    </source>
</evidence>
<dbReference type="AlphaFoldDB" id="B9RL95"/>
<accession>B9RL95</accession>
<reference evidence="2" key="1">
    <citation type="journal article" date="2010" name="Nat. Biotechnol.">
        <title>Draft genome sequence of the oilseed species Ricinus communis.</title>
        <authorList>
            <person name="Chan A.P."/>
            <person name="Crabtree J."/>
            <person name="Zhao Q."/>
            <person name="Lorenzi H."/>
            <person name="Orvis J."/>
            <person name="Puiu D."/>
            <person name="Melake-Berhan A."/>
            <person name="Jones K.M."/>
            <person name="Redman J."/>
            <person name="Chen G."/>
            <person name="Cahoon E.B."/>
            <person name="Gedil M."/>
            <person name="Stanke M."/>
            <person name="Haas B.J."/>
            <person name="Wortman J.R."/>
            <person name="Fraser-Liggett C.M."/>
            <person name="Ravel J."/>
            <person name="Rabinowicz P.D."/>
        </authorList>
    </citation>
    <scope>NUCLEOTIDE SEQUENCE [LARGE SCALE GENOMIC DNA]</scope>
    <source>
        <strain evidence="2">cv. Hale</strain>
    </source>
</reference>
<name>B9RL95_RICCO</name>
<keyword evidence="2" id="KW-1185">Reference proteome</keyword>
<dbReference type="Proteomes" id="UP000008311">
    <property type="component" value="Unassembled WGS sequence"/>
</dbReference>
<proteinExistence type="predicted"/>
<dbReference type="EMBL" id="EQ973788">
    <property type="protein sequence ID" value="EEF47620.1"/>
    <property type="molecule type" value="Genomic_DNA"/>
</dbReference>
<protein>
    <submittedName>
        <fullName evidence="1">Uncharacterized protein</fullName>
    </submittedName>
</protein>
<gene>
    <name evidence="1" type="ORF">RCOM_1463670</name>
</gene>
<organism evidence="1 2">
    <name type="scientific">Ricinus communis</name>
    <name type="common">Castor bean</name>
    <dbReference type="NCBI Taxonomy" id="3988"/>
    <lineage>
        <taxon>Eukaryota</taxon>
        <taxon>Viridiplantae</taxon>
        <taxon>Streptophyta</taxon>
        <taxon>Embryophyta</taxon>
        <taxon>Tracheophyta</taxon>
        <taxon>Spermatophyta</taxon>
        <taxon>Magnoliopsida</taxon>
        <taxon>eudicotyledons</taxon>
        <taxon>Gunneridae</taxon>
        <taxon>Pentapetalae</taxon>
        <taxon>rosids</taxon>
        <taxon>fabids</taxon>
        <taxon>Malpighiales</taxon>
        <taxon>Euphorbiaceae</taxon>
        <taxon>Acalyphoideae</taxon>
        <taxon>Acalypheae</taxon>
        <taxon>Ricinus</taxon>
    </lineage>
</organism>
<dbReference type="InParanoid" id="B9RL95"/>
<sequence length="69" mass="8023">MDIDNGEMIKALPFVHEDKEGGSQNPMPGTKYNELISTLLTRNDWKFMPLHQYQGFWHFPVYLKALLVA</sequence>
<evidence type="ECO:0000313" key="1">
    <source>
        <dbReference type="EMBL" id="EEF47620.1"/>
    </source>
</evidence>